<organism evidence="1 2">
    <name type="scientific">Pseudonocardia bannensis</name>
    <dbReference type="NCBI Taxonomy" id="630973"/>
    <lineage>
        <taxon>Bacteria</taxon>
        <taxon>Bacillati</taxon>
        <taxon>Actinomycetota</taxon>
        <taxon>Actinomycetes</taxon>
        <taxon>Pseudonocardiales</taxon>
        <taxon>Pseudonocardiaceae</taxon>
        <taxon>Pseudonocardia</taxon>
    </lineage>
</organism>
<keyword evidence="2" id="KW-1185">Reference proteome</keyword>
<gene>
    <name evidence="1" type="ORF">HF519_14525</name>
</gene>
<dbReference type="RefSeq" id="WP_169413471.1">
    <property type="nucleotide sequence ID" value="NZ_JAAXKZ010000047.1"/>
</dbReference>
<name>A0A848DJZ9_9PSEU</name>
<evidence type="ECO:0000313" key="1">
    <source>
        <dbReference type="EMBL" id="NMH92764.1"/>
    </source>
</evidence>
<evidence type="ECO:0000313" key="2">
    <source>
        <dbReference type="Proteomes" id="UP000586918"/>
    </source>
</evidence>
<protein>
    <recommendedName>
        <fullName evidence="3">NifU-like protein</fullName>
    </recommendedName>
</protein>
<sequence length="179" mass="18523">MGDQLDPQDVAQRIEAVLDDMDDGADGADGADAGGARQAGEELVRLLMRFYGAGLEQIVTIARAGGGDAMVHRLASDPLVGGLLALHELHPVDVRTRVEHAMATAKRKLGSHASDAELLGLDPDGTVRVQLSAGGCGAQTVRQVVEESVAAVAPDTAGVAFIEAERGPTLLQIGLRSAR</sequence>
<reference evidence="1 2" key="1">
    <citation type="submission" date="2020-04" db="EMBL/GenBank/DDBJ databases">
        <authorList>
            <person name="Klaysubun C."/>
            <person name="Duangmal K."/>
            <person name="Lipun K."/>
        </authorList>
    </citation>
    <scope>NUCLEOTIDE SEQUENCE [LARGE SCALE GENOMIC DNA]</scope>
    <source>
        <strain evidence="1 2">DSM 45300</strain>
    </source>
</reference>
<evidence type="ECO:0008006" key="3">
    <source>
        <dbReference type="Google" id="ProtNLM"/>
    </source>
</evidence>
<dbReference type="AlphaFoldDB" id="A0A848DJZ9"/>
<proteinExistence type="predicted"/>
<comment type="caution">
    <text evidence="1">The sequence shown here is derived from an EMBL/GenBank/DDBJ whole genome shotgun (WGS) entry which is preliminary data.</text>
</comment>
<dbReference type="EMBL" id="JAAXKZ010000047">
    <property type="protein sequence ID" value="NMH92764.1"/>
    <property type="molecule type" value="Genomic_DNA"/>
</dbReference>
<dbReference type="Proteomes" id="UP000586918">
    <property type="component" value="Unassembled WGS sequence"/>
</dbReference>
<accession>A0A848DJZ9</accession>